<protein>
    <submittedName>
        <fullName evidence="6">NAD(P)/FAD-dependent oxidoreductase</fullName>
    </submittedName>
</protein>
<dbReference type="InterPro" id="IPR004792">
    <property type="entry name" value="BaiN-like"/>
</dbReference>
<feature type="domain" description="RsdA/BaiN/AoA(So)-like Rossmann fold-like" evidence="4">
    <location>
        <begin position="4"/>
        <end position="402"/>
    </location>
</feature>
<dbReference type="Pfam" id="PF22780">
    <property type="entry name" value="HI0933_like_1st"/>
    <property type="match status" value="1"/>
</dbReference>
<dbReference type="PANTHER" id="PTHR42887">
    <property type="entry name" value="OS12G0638800 PROTEIN"/>
    <property type="match status" value="1"/>
</dbReference>
<dbReference type="SUPFAM" id="SSF160996">
    <property type="entry name" value="HI0933 insert domain-like"/>
    <property type="match status" value="1"/>
</dbReference>
<proteinExistence type="predicted"/>
<keyword evidence="2" id="KW-0285">Flavoprotein</keyword>
<feature type="domain" description="RsdA/BaiN/AoA(So)-like insert" evidence="5">
    <location>
        <begin position="199"/>
        <end position="336"/>
    </location>
</feature>
<dbReference type="InterPro" id="IPR055178">
    <property type="entry name" value="RsdA/BaiN/AoA(So)-like_dom"/>
</dbReference>
<organism evidence="6 7">
    <name type="scientific">Ureaplasma ceti</name>
    <dbReference type="NCBI Taxonomy" id="3119530"/>
    <lineage>
        <taxon>Bacteria</taxon>
        <taxon>Bacillati</taxon>
        <taxon>Mycoplasmatota</taxon>
        <taxon>Mycoplasmoidales</taxon>
        <taxon>Mycoplasmoidaceae</taxon>
        <taxon>Ureaplasma</taxon>
    </lineage>
</organism>
<dbReference type="InterPro" id="IPR057661">
    <property type="entry name" value="RsdA/BaiN/AoA(So)_Rossmann"/>
</dbReference>
<dbReference type="Pfam" id="PF03486">
    <property type="entry name" value="HI0933_like"/>
    <property type="match status" value="1"/>
</dbReference>
<dbReference type="InterPro" id="IPR036188">
    <property type="entry name" value="FAD/NAD-bd_sf"/>
</dbReference>
<gene>
    <name evidence="6" type="ORF">UREOM_5210</name>
</gene>
<evidence type="ECO:0000313" key="7">
    <source>
        <dbReference type="Proteomes" id="UP001449582"/>
    </source>
</evidence>
<dbReference type="PANTHER" id="PTHR42887:SF2">
    <property type="entry name" value="OS12G0638800 PROTEIN"/>
    <property type="match status" value="1"/>
</dbReference>
<dbReference type="RefSeq" id="WP_353289969.1">
    <property type="nucleotide sequence ID" value="NZ_BAABQM010000003.1"/>
</dbReference>
<keyword evidence="3" id="KW-0274">FAD</keyword>
<dbReference type="Gene3D" id="1.10.8.260">
    <property type="entry name" value="HI0933 insert domain-like"/>
    <property type="match status" value="1"/>
</dbReference>
<evidence type="ECO:0000259" key="5">
    <source>
        <dbReference type="Pfam" id="PF22780"/>
    </source>
</evidence>
<evidence type="ECO:0000313" key="6">
    <source>
        <dbReference type="EMBL" id="GAA5414810.1"/>
    </source>
</evidence>
<dbReference type="SUPFAM" id="SSF51905">
    <property type="entry name" value="FAD/NAD(P)-binding domain"/>
    <property type="match status" value="1"/>
</dbReference>
<dbReference type="NCBIfam" id="TIGR00275">
    <property type="entry name" value="aminoacetone oxidase family FAD-binding enzyme"/>
    <property type="match status" value="1"/>
</dbReference>
<reference evidence="6" key="1">
    <citation type="submission" date="2024-02" db="EMBL/GenBank/DDBJ databases">
        <title>Draft genome sequence of new strains in genus Ureaplasma.</title>
        <authorList>
            <person name="Nakajima Y."/>
            <person name="Segawa T."/>
        </authorList>
    </citation>
    <scope>NUCLEOTIDE SEQUENCE [LARGE SCALE GENOMIC DNA]</scope>
    <source>
        <strain evidence="6">OM1</strain>
    </source>
</reference>
<comment type="cofactor">
    <cofactor evidence="1">
        <name>FAD</name>
        <dbReference type="ChEBI" id="CHEBI:57692"/>
    </cofactor>
</comment>
<dbReference type="InterPro" id="IPR023166">
    <property type="entry name" value="BaiN-like_dom_sf"/>
</dbReference>
<dbReference type="EMBL" id="BAABQM010000003">
    <property type="protein sequence ID" value="GAA5414810.1"/>
    <property type="molecule type" value="Genomic_DNA"/>
</dbReference>
<comment type="caution">
    <text evidence="6">The sequence shown here is derived from an EMBL/GenBank/DDBJ whole genome shotgun (WGS) entry which is preliminary data.</text>
</comment>
<dbReference type="Gene3D" id="2.40.30.10">
    <property type="entry name" value="Translation factors"/>
    <property type="match status" value="1"/>
</dbReference>
<evidence type="ECO:0000256" key="1">
    <source>
        <dbReference type="ARBA" id="ARBA00001974"/>
    </source>
</evidence>
<keyword evidence="7" id="KW-1185">Reference proteome</keyword>
<dbReference type="Proteomes" id="UP001449582">
    <property type="component" value="Unassembled WGS sequence"/>
</dbReference>
<evidence type="ECO:0000259" key="4">
    <source>
        <dbReference type="Pfam" id="PF03486"/>
    </source>
</evidence>
<accession>A0ABP9U6Z3</accession>
<evidence type="ECO:0000256" key="3">
    <source>
        <dbReference type="ARBA" id="ARBA00022827"/>
    </source>
</evidence>
<sequence length="411" mass="46371">MQYDVIIIGAGPAGCYLALHLDKNLKVLVIDKNSDIMKKFLLSGNGKANITNCCSFEELLKNMIFGTKNFMYHAFKTHPHTEILQLVDSVGLHYVQKENSTKMHMLSNNQIFINRMKDLLEEHDNLGFSLSTKVVSCRKGKDDLFYVDTNKDTFVGKNLVIATGGLSFSKFCGDTGDGYRFAKSFNIDVNRTFPMGISLPLEEQLKQFTSMSGTSFSQVTARLYKDKKLIVEETHDMMITHNGLGGPLIRRISGYVTYWENQGVKVELDLLKESAVRNALNKVKTMSEFWKEFEPFSKKFVMNFNERLGLEFKTDVKNLSKAKKQEIVDFFCNIPVEGIIEKFDVEQAINTGGGISTKKLNPKNFMSNEIDSLYFIGEVLDVNAKTGGFNLTVCYSSARCCADDINKKSGF</sequence>
<name>A0ABP9U6Z3_9BACT</name>
<evidence type="ECO:0000256" key="2">
    <source>
        <dbReference type="ARBA" id="ARBA00022630"/>
    </source>
</evidence>
<dbReference type="Gene3D" id="3.50.50.60">
    <property type="entry name" value="FAD/NAD(P)-binding domain"/>
    <property type="match status" value="1"/>
</dbReference>